<dbReference type="Proteomes" id="UP001320420">
    <property type="component" value="Unassembled WGS sequence"/>
</dbReference>
<dbReference type="GO" id="GO:0016491">
    <property type="term" value="F:oxidoreductase activity"/>
    <property type="evidence" value="ECO:0007669"/>
    <property type="project" value="UniProtKB-KW"/>
</dbReference>
<keyword evidence="4" id="KW-1185">Reference proteome</keyword>
<evidence type="ECO:0000313" key="4">
    <source>
        <dbReference type="Proteomes" id="UP001320420"/>
    </source>
</evidence>
<reference evidence="3 4" key="1">
    <citation type="submission" date="2024-02" db="EMBL/GenBank/DDBJ databases">
        <title>De novo assembly and annotation of 12 fungi associated with fruit tree decline syndrome in Ontario, Canada.</title>
        <authorList>
            <person name="Sulman M."/>
            <person name="Ellouze W."/>
            <person name="Ilyukhin E."/>
        </authorList>
    </citation>
    <scope>NUCLEOTIDE SEQUENCE [LARGE SCALE GENOMIC DNA]</scope>
    <source>
        <strain evidence="3 4">M11/M66-122</strain>
    </source>
</reference>
<sequence>MSPKYDKHTTGSQLVNDLKANIEGKVILVTGVTPSGIGAGFSLAVAKASPRLIILAGRNPASAKKTAEDIANVNPAVLTRTLTIDLSSFKSVRDAASQVNSWEDVPFIDVLVNNAAIAATPWEKTEDGFENQFATNHLGHFLLTNLLTGKILASKTPRVVSVSSNAHRLNPIRWSDINFGDGKYYNKWWAYGQSKTANNLFAVQLAAKLGHRNLQAYSLHPGVFLGSGLSDHLNWEETDFGTLKEAEAVMGTCYLYRDFEPKNADEIIATHIYAAFTDDLRKNNGAYLLDCHVADQYEEEVWPWSIDRIEADRLWTLSEELVGQKFQY</sequence>
<dbReference type="PANTHER" id="PTHR24320">
    <property type="entry name" value="RETINOL DEHYDROGENASE"/>
    <property type="match status" value="1"/>
</dbReference>
<evidence type="ECO:0000313" key="3">
    <source>
        <dbReference type="EMBL" id="KAK7743715.1"/>
    </source>
</evidence>
<dbReference type="Gene3D" id="3.40.50.720">
    <property type="entry name" value="NAD(P)-binding Rossmann-like Domain"/>
    <property type="match status" value="1"/>
</dbReference>
<comment type="similarity">
    <text evidence="1">Belongs to the short-chain dehydrogenases/reductases (SDR) family.</text>
</comment>
<protein>
    <recommendedName>
        <fullName evidence="5">Short-chain dehydrogenase</fullName>
    </recommendedName>
</protein>
<dbReference type="Pfam" id="PF00106">
    <property type="entry name" value="adh_short"/>
    <property type="match status" value="1"/>
</dbReference>
<keyword evidence="2" id="KW-0560">Oxidoreductase</keyword>
<accession>A0AAN9U952</accession>
<dbReference type="PRINTS" id="PR00081">
    <property type="entry name" value="GDHRDH"/>
</dbReference>
<name>A0AAN9U952_9PEZI</name>
<proteinExistence type="inferred from homology"/>
<organism evidence="3 4">
    <name type="scientific">Diatrype stigma</name>
    <dbReference type="NCBI Taxonomy" id="117547"/>
    <lineage>
        <taxon>Eukaryota</taxon>
        <taxon>Fungi</taxon>
        <taxon>Dikarya</taxon>
        <taxon>Ascomycota</taxon>
        <taxon>Pezizomycotina</taxon>
        <taxon>Sordariomycetes</taxon>
        <taxon>Xylariomycetidae</taxon>
        <taxon>Xylariales</taxon>
        <taxon>Diatrypaceae</taxon>
        <taxon>Diatrype</taxon>
    </lineage>
</organism>
<evidence type="ECO:0008006" key="5">
    <source>
        <dbReference type="Google" id="ProtNLM"/>
    </source>
</evidence>
<evidence type="ECO:0000256" key="2">
    <source>
        <dbReference type="ARBA" id="ARBA00023002"/>
    </source>
</evidence>
<dbReference type="PANTHER" id="PTHR24320:SF283">
    <property type="entry name" value="RETINOL DEHYDROGENASE 11"/>
    <property type="match status" value="1"/>
</dbReference>
<dbReference type="AlphaFoldDB" id="A0AAN9U952"/>
<dbReference type="InterPro" id="IPR036291">
    <property type="entry name" value="NAD(P)-bd_dom_sf"/>
</dbReference>
<dbReference type="SUPFAM" id="SSF51735">
    <property type="entry name" value="NAD(P)-binding Rossmann-fold domains"/>
    <property type="match status" value="1"/>
</dbReference>
<comment type="caution">
    <text evidence="3">The sequence shown here is derived from an EMBL/GenBank/DDBJ whole genome shotgun (WGS) entry which is preliminary data.</text>
</comment>
<dbReference type="EMBL" id="JAKJXP020000131">
    <property type="protein sequence ID" value="KAK7743715.1"/>
    <property type="molecule type" value="Genomic_DNA"/>
</dbReference>
<gene>
    <name evidence="3" type="ORF">SLS62_010494</name>
</gene>
<dbReference type="InterPro" id="IPR002347">
    <property type="entry name" value="SDR_fam"/>
</dbReference>
<evidence type="ECO:0000256" key="1">
    <source>
        <dbReference type="ARBA" id="ARBA00006484"/>
    </source>
</evidence>